<keyword evidence="2" id="KW-1185">Reference proteome</keyword>
<dbReference type="GeneID" id="24127493"/>
<dbReference type="KEGG" id="spar:SPRG_05084"/>
<dbReference type="VEuPathDB" id="FungiDB:SPRG_05084"/>
<dbReference type="Proteomes" id="UP000030745">
    <property type="component" value="Unassembled WGS sequence"/>
</dbReference>
<dbReference type="AlphaFoldDB" id="A0A067CIN0"/>
<name>A0A067CIN0_SAPPC</name>
<evidence type="ECO:0000313" key="2">
    <source>
        <dbReference type="Proteomes" id="UP000030745"/>
    </source>
</evidence>
<organism evidence="1 2">
    <name type="scientific">Saprolegnia parasitica (strain CBS 223.65)</name>
    <dbReference type="NCBI Taxonomy" id="695850"/>
    <lineage>
        <taxon>Eukaryota</taxon>
        <taxon>Sar</taxon>
        <taxon>Stramenopiles</taxon>
        <taxon>Oomycota</taxon>
        <taxon>Saprolegniomycetes</taxon>
        <taxon>Saprolegniales</taxon>
        <taxon>Saprolegniaceae</taxon>
        <taxon>Saprolegnia</taxon>
    </lineage>
</organism>
<reference evidence="1 2" key="1">
    <citation type="journal article" date="2013" name="PLoS Genet.">
        <title>Distinctive expansion of potential virulence genes in the genome of the oomycete fish pathogen Saprolegnia parasitica.</title>
        <authorList>
            <person name="Jiang R.H."/>
            <person name="de Bruijn I."/>
            <person name="Haas B.J."/>
            <person name="Belmonte R."/>
            <person name="Lobach L."/>
            <person name="Christie J."/>
            <person name="van den Ackerveken G."/>
            <person name="Bottin A."/>
            <person name="Bulone V."/>
            <person name="Diaz-Moreno S.M."/>
            <person name="Dumas B."/>
            <person name="Fan L."/>
            <person name="Gaulin E."/>
            <person name="Govers F."/>
            <person name="Grenville-Briggs L.J."/>
            <person name="Horner N.R."/>
            <person name="Levin J.Z."/>
            <person name="Mammella M."/>
            <person name="Meijer H.J."/>
            <person name="Morris P."/>
            <person name="Nusbaum C."/>
            <person name="Oome S."/>
            <person name="Phillips A.J."/>
            <person name="van Rooyen D."/>
            <person name="Rzeszutek E."/>
            <person name="Saraiva M."/>
            <person name="Secombes C.J."/>
            <person name="Seidl M.F."/>
            <person name="Snel B."/>
            <person name="Stassen J.H."/>
            <person name="Sykes S."/>
            <person name="Tripathy S."/>
            <person name="van den Berg H."/>
            <person name="Vega-Arreguin J.C."/>
            <person name="Wawra S."/>
            <person name="Young S.K."/>
            <person name="Zeng Q."/>
            <person name="Dieguez-Uribeondo J."/>
            <person name="Russ C."/>
            <person name="Tyler B.M."/>
            <person name="van West P."/>
        </authorList>
    </citation>
    <scope>NUCLEOTIDE SEQUENCE [LARGE SCALE GENOMIC DNA]</scope>
    <source>
        <strain evidence="1 2">CBS 223.65</strain>
    </source>
</reference>
<dbReference type="RefSeq" id="XP_012198983.1">
    <property type="nucleotide sequence ID" value="XM_012343593.1"/>
</dbReference>
<gene>
    <name evidence="1" type="ORF">SPRG_05084</name>
</gene>
<proteinExistence type="predicted"/>
<protein>
    <submittedName>
        <fullName evidence="1">Uncharacterized protein</fullName>
    </submittedName>
</protein>
<sequence length="388" mass="43980">MREAKSGLFRAWVYKPNGNKCPGRRRDTEEAAQADLREMLLTGQPRHDVFNVCRRQLGLKRMTWRDWTSHPALGAVRTPDDIAPSLLLELDKSYGGPLTARAHRDKIKYLTKRIPLIEARALALDAHIRTLLQLHARDRLYELCKVQATDVEDMSNTDPADREVAPTDLAKTQTAQQKLRLRDQGLLVVHVLQRLYKNDNESLAAQRADLANNHAAMREPQPVQTRPDCAAAAIEAYNLAKSYTPRTVAGWVSEFLLTGGFREDNRGRWRRDCIMGAFPGLLDDIKASIAHPVPGHGPPTVESTQRFIWMKMREYLAEDDGTLRALLESRKININNGISLDTAHAWMLRAGCTYDENLESYYTDGQLNNKISHCITTQYKALCKSLRI</sequence>
<dbReference type="EMBL" id="KK583202">
    <property type="protein sequence ID" value="KDO30373.1"/>
    <property type="molecule type" value="Genomic_DNA"/>
</dbReference>
<accession>A0A067CIN0</accession>
<evidence type="ECO:0000313" key="1">
    <source>
        <dbReference type="EMBL" id="KDO30373.1"/>
    </source>
</evidence>